<dbReference type="InterPro" id="IPR025638">
    <property type="entry name" value="DUF4336"/>
</dbReference>
<dbReference type="InParanoid" id="A0A165CCQ4"/>
<dbReference type="PANTHER" id="PTHR33835">
    <property type="entry name" value="YALI0C07656P"/>
    <property type="match status" value="1"/>
</dbReference>
<name>A0A165CCQ4_9BASI</name>
<keyword evidence="2" id="KW-1185">Reference proteome</keyword>
<dbReference type="EMBL" id="KV424159">
    <property type="protein sequence ID" value="KZT50589.1"/>
    <property type="molecule type" value="Genomic_DNA"/>
</dbReference>
<dbReference type="OrthoDB" id="421671at2759"/>
<proteinExistence type="predicted"/>
<sequence>MSTEIVIREVAPGVTIFSKPFARFGIVPFGGRSTAIKLTNGDVWVFVSTPLSDDTKSTLDTMGTVKYLITPDAVHSLYISEFHKAYPEAKCIGVEPLLSKKKEIPWVGGFGVDAAGTTYGYEPELTACYFSGFANKDVAFHHPASKSLIVADLLFNLPGKEQYSKSTSSGHSLFASWLTPWAPVFKKFLGSQVTDKAAMARDAKTVAAWDFDRIIPCHGDVIEGKGKEAWTTAYSNFLKE</sequence>
<gene>
    <name evidence="1" type="ORF">CALCODRAFT_488587</name>
</gene>
<reference evidence="1 2" key="1">
    <citation type="journal article" date="2016" name="Mol. Biol. Evol.">
        <title>Comparative Genomics of Early-Diverging Mushroom-Forming Fungi Provides Insights into the Origins of Lignocellulose Decay Capabilities.</title>
        <authorList>
            <person name="Nagy L.G."/>
            <person name="Riley R."/>
            <person name="Tritt A."/>
            <person name="Adam C."/>
            <person name="Daum C."/>
            <person name="Floudas D."/>
            <person name="Sun H."/>
            <person name="Yadav J.S."/>
            <person name="Pangilinan J."/>
            <person name="Larsson K.H."/>
            <person name="Matsuura K."/>
            <person name="Barry K."/>
            <person name="Labutti K."/>
            <person name="Kuo R."/>
            <person name="Ohm R.A."/>
            <person name="Bhattacharya S.S."/>
            <person name="Shirouzu T."/>
            <person name="Yoshinaga Y."/>
            <person name="Martin F.M."/>
            <person name="Grigoriev I.V."/>
            <person name="Hibbett D.S."/>
        </authorList>
    </citation>
    <scope>NUCLEOTIDE SEQUENCE [LARGE SCALE GENOMIC DNA]</scope>
    <source>
        <strain evidence="1 2">HHB12733</strain>
    </source>
</reference>
<evidence type="ECO:0000313" key="2">
    <source>
        <dbReference type="Proteomes" id="UP000076842"/>
    </source>
</evidence>
<dbReference type="PANTHER" id="PTHR33835:SF1">
    <property type="entry name" value="METALLO-BETA-LACTAMASE DOMAIN-CONTAINING PROTEIN"/>
    <property type="match status" value="1"/>
</dbReference>
<accession>A0A165CCQ4</accession>
<organism evidence="1 2">
    <name type="scientific">Calocera cornea HHB12733</name>
    <dbReference type="NCBI Taxonomy" id="1353952"/>
    <lineage>
        <taxon>Eukaryota</taxon>
        <taxon>Fungi</taxon>
        <taxon>Dikarya</taxon>
        <taxon>Basidiomycota</taxon>
        <taxon>Agaricomycotina</taxon>
        <taxon>Dacrymycetes</taxon>
        <taxon>Dacrymycetales</taxon>
        <taxon>Dacrymycetaceae</taxon>
        <taxon>Calocera</taxon>
    </lineage>
</organism>
<dbReference type="InterPro" id="IPR036866">
    <property type="entry name" value="RibonucZ/Hydroxyglut_hydro"/>
</dbReference>
<dbReference type="AlphaFoldDB" id="A0A165CCQ4"/>
<evidence type="ECO:0000313" key="1">
    <source>
        <dbReference type="EMBL" id="KZT50589.1"/>
    </source>
</evidence>
<dbReference type="Proteomes" id="UP000076842">
    <property type="component" value="Unassembled WGS sequence"/>
</dbReference>
<dbReference type="SUPFAM" id="SSF56281">
    <property type="entry name" value="Metallo-hydrolase/oxidoreductase"/>
    <property type="match status" value="1"/>
</dbReference>
<protein>
    <submittedName>
        <fullName evidence="1">Uncharacterized protein</fullName>
    </submittedName>
</protein>